<dbReference type="GO" id="GO:0016747">
    <property type="term" value="F:acyltransferase activity, transferring groups other than amino-acyl groups"/>
    <property type="evidence" value="ECO:0007669"/>
    <property type="project" value="InterPro"/>
</dbReference>
<dbReference type="EMBL" id="JADIMT010000035">
    <property type="protein sequence ID" value="MBO8435841.1"/>
    <property type="molecule type" value="Genomic_DNA"/>
</dbReference>
<reference evidence="2" key="1">
    <citation type="submission" date="2020-10" db="EMBL/GenBank/DDBJ databases">
        <authorList>
            <person name="Gilroy R."/>
        </authorList>
    </citation>
    <scope>NUCLEOTIDE SEQUENCE</scope>
    <source>
        <strain evidence="2">7293</strain>
    </source>
</reference>
<name>A0A9D9E0B9_9SPIO</name>
<evidence type="ECO:0000259" key="1">
    <source>
        <dbReference type="PROSITE" id="PS51186"/>
    </source>
</evidence>
<organism evidence="2 3">
    <name type="scientific">Candidatus Ornithospirochaeta stercoripullorum</name>
    <dbReference type="NCBI Taxonomy" id="2840899"/>
    <lineage>
        <taxon>Bacteria</taxon>
        <taxon>Pseudomonadati</taxon>
        <taxon>Spirochaetota</taxon>
        <taxon>Spirochaetia</taxon>
        <taxon>Spirochaetales</taxon>
        <taxon>Spirochaetaceae</taxon>
        <taxon>Spirochaetaceae incertae sedis</taxon>
        <taxon>Candidatus Ornithospirochaeta</taxon>
    </lineage>
</organism>
<proteinExistence type="predicted"/>
<dbReference type="PROSITE" id="PS51186">
    <property type="entry name" value="GNAT"/>
    <property type="match status" value="1"/>
</dbReference>
<sequence>MIRKAEDGDLDEILHIYDKARAFMRSHGNDRQWINGYPRREVLEYDIKEERLFVTEDAFGLYGVFMLRIGDDPTYREIREGNWLDDSPYAVIHRIASSGRRHGVLKEALDYASSLCKHIRIDTHALNSPMQNALYKEGFHRCGIIVCDDGTDRVAFERLPS</sequence>
<protein>
    <submittedName>
        <fullName evidence="2">N-acetyltransferase</fullName>
    </submittedName>
</protein>
<dbReference type="SUPFAM" id="SSF55729">
    <property type="entry name" value="Acyl-CoA N-acyltransferases (Nat)"/>
    <property type="match status" value="1"/>
</dbReference>
<dbReference type="InterPro" id="IPR016181">
    <property type="entry name" value="Acyl_CoA_acyltransferase"/>
</dbReference>
<dbReference type="Proteomes" id="UP000823615">
    <property type="component" value="Unassembled WGS sequence"/>
</dbReference>
<accession>A0A9D9E0B9</accession>
<gene>
    <name evidence="2" type="ORF">IAA97_02525</name>
</gene>
<dbReference type="InterPro" id="IPR000182">
    <property type="entry name" value="GNAT_dom"/>
</dbReference>
<reference evidence="2" key="2">
    <citation type="journal article" date="2021" name="PeerJ">
        <title>Extensive microbial diversity within the chicken gut microbiome revealed by metagenomics and culture.</title>
        <authorList>
            <person name="Gilroy R."/>
            <person name="Ravi A."/>
            <person name="Getino M."/>
            <person name="Pursley I."/>
            <person name="Horton D.L."/>
            <person name="Alikhan N.F."/>
            <person name="Baker D."/>
            <person name="Gharbi K."/>
            <person name="Hall N."/>
            <person name="Watson M."/>
            <person name="Adriaenssens E.M."/>
            <person name="Foster-Nyarko E."/>
            <person name="Jarju S."/>
            <person name="Secka A."/>
            <person name="Antonio M."/>
            <person name="Oren A."/>
            <person name="Chaudhuri R.R."/>
            <person name="La Ragione R."/>
            <person name="Hildebrand F."/>
            <person name="Pallen M.J."/>
        </authorList>
    </citation>
    <scope>NUCLEOTIDE SEQUENCE</scope>
    <source>
        <strain evidence="2">7293</strain>
    </source>
</reference>
<dbReference type="Gene3D" id="3.40.630.30">
    <property type="match status" value="1"/>
</dbReference>
<comment type="caution">
    <text evidence="2">The sequence shown here is derived from an EMBL/GenBank/DDBJ whole genome shotgun (WGS) entry which is preliminary data.</text>
</comment>
<feature type="domain" description="N-acetyltransferase" evidence="1">
    <location>
        <begin position="1"/>
        <end position="160"/>
    </location>
</feature>
<dbReference type="AlphaFoldDB" id="A0A9D9E0B9"/>
<evidence type="ECO:0000313" key="2">
    <source>
        <dbReference type="EMBL" id="MBO8435841.1"/>
    </source>
</evidence>
<evidence type="ECO:0000313" key="3">
    <source>
        <dbReference type="Proteomes" id="UP000823615"/>
    </source>
</evidence>